<evidence type="ECO:0000259" key="4">
    <source>
        <dbReference type="Pfam" id="PF15447"/>
    </source>
</evidence>
<feature type="domain" description="Plasmodium falciparum erythrocyte membrane protein-1 N-terminal segment" evidence="4">
    <location>
        <begin position="23"/>
        <end position="57"/>
    </location>
</feature>
<dbReference type="Pfam" id="PF03011">
    <property type="entry name" value="PFEMP"/>
    <property type="match status" value="1"/>
</dbReference>
<dbReference type="Proteomes" id="UP000030708">
    <property type="component" value="Unassembled WGS sequence"/>
</dbReference>
<protein>
    <recommendedName>
        <fullName evidence="9">Erythrocyte membrane protein 1</fullName>
    </recommendedName>
</protein>
<dbReference type="Pfam" id="PF05424">
    <property type="entry name" value="Duffy_binding"/>
    <property type="match status" value="1"/>
</dbReference>
<evidence type="ECO:0000256" key="1">
    <source>
        <dbReference type="SAM" id="MobiDB-lite"/>
    </source>
</evidence>
<dbReference type="Pfam" id="PF15447">
    <property type="entry name" value="NTS"/>
    <property type="match status" value="1"/>
</dbReference>
<evidence type="ECO:0000259" key="3">
    <source>
        <dbReference type="Pfam" id="PF05424"/>
    </source>
</evidence>
<feature type="domain" description="Duffy-binding-like" evidence="2">
    <location>
        <begin position="575"/>
        <end position="721"/>
    </location>
</feature>
<feature type="domain" description="Duffy-antigen binding" evidence="3">
    <location>
        <begin position="131"/>
        <end position="314"/>
    </location>
</feature>
<feature type="compositionally biased region" description="Basic and acidic residues" evidence="1">
    <location>
        <begin position="27"/>
        <end position="48"/>
    </location>
</feature>
<feature type="domain" description="Duffy-binding-like" evidence="6">
    <location>
        <begin position="318"/>
        <end position="465"/>
    </location>
</feature>
<dbReference type="Pfam" id="PF18562">
    <property type="entry name" value="CIDR1_gamma"/>
    <property type="match status" value="1"/>
</dbReference>
<reference evidence="7 8" key="1">
    <citation type="submission" date="2013-02" db="EMBL/GenBank/DDBJ databases">
        <title>The Genome Annotation of Plasmodium falciparum Tanzania (2000708).</title>
        <authorList>
            <consortium name="The Broad Institute Genome Sequencing Platform"/>
            <consortium name="The Broad Institute Genome Sequencing Center for Infectious Disease"/>
            <person name="Neafsey D."/>
            <person name="Hoffman S."/>
            <person name="Volkman S."/>
            <person name="Rosenthal P."/>
            <person name="Walker B."/>
            <person name="Young S.K."/>
            <person name="Zeng Q."/>
            <person name="Gargeya S."/>
            <person name="Fitzgerald M."/>
            <person name="Haas B."/>
            <person name="Abouelleil A."/>
            <person name="Allen A.W."/>
            <person name="Alvarado L."/>
            <person name="Arachchi H.M."/>
            <person name="Berlin A.M."/>
            <person name="Chapman S.B."/>
            <person name="Gainer-Dewar J."/>
            <person name="Goldberg J."/>
            <person name="Griggs A."/>
            <person name="Gujja S."/>
            <person name="Hansen M."/>
            <person name="Howarth C."/>
            <person name="Imamovic A."/>
            <person name="Ireland A."/>
            <person name="Larimer J."/>
            <person name="McCowan C."/>
            <person name="Murphy C."/>
            <person name="Pearson M."/>
            <person name="Poon T.W."/>
            <person name="Priest M."/>
            <person name="Roberts A."/>
            <person name="Saif S."/>
            <person name="Shea T."/>
            <person name="Sisk P."/>
            <person name="Sykes S."/>
            <person name="Wortman J."/>
            <person name="Nusbaum C."/>
            <person name="Birren B."/>
        </authorList>
    </citation>
    <scope>NUCLEOTIDE SEQUENCE [LARGE SCALE GENOMIC DNA]</scope>
    <source>
        <strain evidence="8">Tanzania (2000708)</strain>
    </source>
</reference>
<evidence type="ECO:0000259" key="5">
    <source>
        <dbReference type="Pfam" id="PF18562"/>
    </source>
</evidence>
<dbReference type="InterPro" id="IPR008602">
    <property type="entry name" value="Duffy-antigen-binding"/>
</dbReference>
<feature type="region of interest" description="Disordered" evidence="1">
    <location>
        <begin position="714"/>
        <end position="749"/>
    </location>
</feature>
<dbReference type="OrthoDB" id="10649089at2759"/>
<dbReference type="FunFam" id="1.20.1310.20:FF:000003">
    <property type="entry name" value="Erythrocyte membrane protein 1, PfEMP1"/>
    <property type="match status" value="1"/>
</dbReference>
<feature type="domain" description="Cysteine-rich interdomain region 1 gamma" evidence="5">
    <location>
        <begin position="509"/>
        <end position="559"/>
    </location>
</feature>
<dbReference type="Gene3D" id="1.20.58.830">
    <property type="match status" value="1"/>
</dbReference>
<dbReference type="InterPro" id="IPR041480">
    <property type="entry name" value="CIDR1_gamma"/>
</dbReference>
<dbReference type="GO" id="GO:0046789">
    <property type="term" value="F:host cell surface receptor binding"/>
    <property type="evidence" value="ECO:0007669"/>
    <property type="project" value="InterPro"/>
</dbReference>
<dbReference type="SUPFAM" id="SSF140924">
    <property type="entry name" value="Duffy binding domain-like"/>
    <property type="match status" value="2"/>
</dbReference>
<name>A0A024VYV0_PLAFA</name>
<gene>
    <name evidence="7" type="ORF">PFTANZ_05876</name>
</gene>
<evidence type="ECO:0008006" key="9">
    <source>
        <dbReference type="Google" id="ProtNLM"/>
    </source>
</evidence>
<dbReference type="InterPro" id="IPR042202">
    <property type="entry name" value="Duffy-ag-bd_sf"/>
</dbReference>
<organism evidence="7 8">
    <name type="scientific">Plasmodium falciparum Tanzania</name>
    <name type="common">2000708</name>
    <dbReference type="NCBI Taxonomy" id="1036725"/>
    <lineage>
        <taxon>Eukaryota</taxon>
        <taxon>Sar</taxon>
        <taxon>Alveolata</taxon>
        <taxon>Apicomplexa</taxon>
        <taxon>Aconoidasida</taxon>
        <taxon>Haemosporida</taxon>
        <taxon>Plasmodiidae</taxon>
        <taxon>Plasmodium</taxon>
        <taxon>Plasmodium (Laverania)</taxon>
    </lineage>
</organism>
<dbReference type="InterPro" id="IPR054595">
    <property type="entry name" value="DBL_C"/>
</dbReference>
<dbReference type="Gene3D" id="1.20.58.1930">
    <property type="match status" value="1"/>
</dbReference>
<feature type="region of interest" description="Disordered" evidence="1">
    <location>
        <begin position="1"/>
        <end position="48"/>
    </location>
</feature>
<evidence type="ECO:0000259" key="2">
    <source>
        <dbReference type="Pfam" id="PF03011"/>
    </source>
</evidence>
<reference evidence="7 8" key="2">
    <citation type="submission" date="2013-02" db="EMBL/GenBank/DDBJ databases">
        <title>The Genome Sequence of Plasmodium falciparum Tanzania (2000708).</title>
        <authorList>
            <consortium name="The Broad Institute Genome Sequencing Platform"/>
            <consortium name="The Broad Institute Genome Sequencing Center for Infectious Disease"/>
            <person name="Neafsey D."/>
            <person name="Cheeseman I."/>
            <person name="Volkman S."/>
            <person name="Adams J."/>
            <person name="Walker B."/>
            <person name="Young S.K."/>
            <person name="Zeng Q."/>
            <person name="Gargeya S."/>
            <person name="Fitzgerald M."/>
            <person name="Haas B."/>
            <person name="Abouelleil A."/>
            <person name="Alvarado L."/>
            <person name="Arachchi H.M."/>
            <person name="Berlin A.M."/>
            <person name="Chapman S.B."/>
            <person name="Dewar J."/>
            <person name="Goldberg J."/>
            <person name="Griggs A."/>
            <person name="Gujja S."/>
            <person name="Hansen M."/>
            <person name="Howarth C."/>
            <person name="Imamovic A."/>
            <person name="Larimer J."/>
            <person name="McCowan C."/>
            <person name="Murphy C."/>
            <person name="Neiman D."/>
            <person name="Pearson M."/>
            <person name="Priest M."/>
            <person name="Roberts A."/>
            <person name="Saif S."/>
            <person name="Shea T."/>
            <person name="Sisk P."/>
            <person name="Sykes S."/>
            <person name="Wortman J."/>
            <person name="Nusbaum C."/>
            <person name="Birren B."/>
        </authorList>
    </citation>
    <scope>NUCLEOTIDE SEQUENCE [LARGE SCALE GENOMIC DNA]</scope>
    <source>
        <strain evidence="8">Tanzania (2000708)</strain>
    </source>
</reference>
<feature type="non-terminal residue" evidence="7">
    <location>
        <position position="749"/>
    </location>
</feature>
<evidence type="ECO:0000313" key="8">
    <source>
        <dbReference type="Proteomes" id="UP000030708"/>
    </source>
</evidence>
<sequence>MGNTQSSEEEEAKSPSLTESHNSARGVLEEIGKKIKDKTEKESKYDGKLKGKLSNAKFADRLYKESNRGLRSAPSDACSLEYQYYTNTTTYSDTRRHPCHGRENNRFSEDQEYGCSNVYIKGNENKSNCTACVPPRRRHMCDQNLEFLDNDHTDDTDDLLGNVLVTAKYEGESIVNNHPYKNRNSNKSGICTSLARSFADIGDIVRGKDMFKRTDNVEKGLRAVFGKIYKSLTFPAKNYYADHDKSGNYYKLREDWWTVNRDQVWKALTCTAPDKANYFIYKSGNTYNFTTEGYCGRNERNVPTYLDYVPQFLRWYNEWAEEFCRIKKIKMDKTKKECIGENNGKNCSREGYDCNKTNLKLNEIFMDLKCPNCEKACTSYNEWIENKQKEFNKQKKKYEKEMNGTQSHGNMVNESYDKTFYNELKNTNKHDSFFELLNKGKICENVHEKNKIDHNYLEKTFSRSEYCKSCPILGAECKNGQCNSFNDITCPKIQITPNIKTYKIEKPIDINMLVNNNKKIGLSPDLKGYFNDCDIFKKLGQQKWNCKNKCNLDVCELQNFPNGIDDEKVMLIGVLIKRWLKYFLNDYSKIKENLNHCINKEKNEVVCIKDCYKNCVCVGKWIKKKEEEWQNIKDRYLKRYIVKNEDISDDLKVFLKQGLFPEYIKNALGTGETLDKMKEPDGCNELNKPNRTPCKKKDVITILLNRLEKQIDNCKKKHNEDNGNTNDSRRRRHYHRPVRRRRLRSVRVP</sequence>
<dbReference type="Pfam" id="PF22672">
    <property type="entry name" value="DBL_C"/>
    <property type="match status" value="1"/>
</dbReference>
<dbReference type="InterPro" id="IPR029210">
    <property type="entry name" value="PfEMP1_NTS"/>
</dbReference>
<dbReference type="GO" id="GO:0016020">
    <property type="term" value="C:membrane"/>
    <property type="evidence" value="ECO:0007669"/>
    <property type="project" value="InterPro"/>
</dbReference>
<feature type="compositionally biased region" description="Basic residues" evidence="1">
    <location>
        <begin position="729"/>
        <end position="749"/>
    </location>
</feature>
<dbReference type="AlphaFoldDB" id="A0A024VYV0"/>
<dbReference type="Gene3D" id="1.20.1310.20">
    <property type="entry name" value="Duffy-antigen binding domain"/>
    <property type="match status" value="1"/>
</dbReference>
<accession>A0A024VYV0</accession>
<evidence type="ECO:0000313" key="7">
    <source>
        <dbReference type="EMBL" id="ETW33405.1"/>
    </source>
</evidence>
<proteinExistence type="predicted"/>
<evidence type="ECO:0000259" key="6">
    <source>
        <dbReference type="Pfam" id="PF22672"/>
    </source>
</evidence>
<dbReference type="EMBL" id="KI926654">
    <property type="protein sequence ID" value="ETW33405.1"/>
    <property type="molecule type" value="Genomic_DNA"/>
</dbReference>
<dbReference type="InterPro" id="IPR004258">
    <property type="entry name" value="DBL"/>
</dbReference>